<dbReference type="Proteomes" id="UP000296469">
    <property type="component" value="Chromosome"/>
</dbReference>
<organism evidence="4 5">
    <name type="scientific">Cellulomonas shaoxiangyii</name>
    <dbReference type="NCBI Taxonomy" id="2566013"/>
    <lineage>
        <taxon>Bacteria</taxon>
        <taxon>Bacillati</taxon>
        <taxon>Actinomycetota</taxon>
        <taxon>Actinomycetes</taxon>
        <taxon>Micrococcales</taxon>
        <taxon>Cellulomonadaceae</taxon>
        <taxon>Cellulomonas</taxon>
    </lineage>
</organism>
<name>A0A4P7SIK3_9CELL</name>
<evidence type="ECO:0000256" key="1">
    <source>
        <dbReference type="ARBA" id="ARBA00022801"/>
    </source>
</evidence>
<feature type="compositionally biased region" description="Low complexity" evidence="2">
    <location>
        <begin position="9"/>
        <end position="20"/>
    </location>
</feature>
<dbReference type="InterPro" id="IPR036457">
    <property type="entry name" value="PPM-type-like_dom_sf"/>
</dbReference>
<dbReference type="SMART" id="SM00331">
    <property type="entry name" value="PP2C_SIG"/>
    <property type="match status" value="1"/>
</dbReference>
<dbReference type="Gene3D" id="3.60.40.10">
    <property type="entry name" value="PPM-type phosphatase domain"/>
    <property type="match status" value="1"/>
</dbReference>
<protein>
    <submittedName>
        <fullName evidence="4">Protein phosphatase</fullName>
    </submittedName>
</protein>
<feature type="domain" description="PPM-type phosphatase" evidence="3">
    <location>
        <begin position="212"/>
        <end position="431"/>
    </location>
</feature>
<evidence type="ECO:0000259" key="3">
    <source>
        <dbReference type="SMART" id="SM00331"/>
    </source>
</evidence>
<dbReference type="GO" id="GO:0016791">
    <property type="term" value="F:phosphatase activity"/>
    <property type="evidence" value="ECO:0007669"/>
    <property type="project" value="TreeGrafter"/>
</dbReference>
<evidence type="ECO:0000313" key="5">
    <source>
        <dbReference type="Proteomes" id="UP000296469"/>
    </source>
</evidence>
<dbReference type="InterPro" id="IPR013656">
    <property type="entry name" value="PAS_4"/>
</dbReference>
<accession>A0A4P7SIK3</accession>
<dbReference type="InterPro" id="IPR000014">
    <property type="entry name" value="PAS"/>
</dbReference>
<dbReference type="InterPro" id="IPR052016">
    <property type="entry name" value="Bact_Sigma-Reg"/>
</dbReference>
<reference evidence="4 5" key="1">
    <citation type="submission" date="2019-04" db="EMBL/GenBank/DDBJ databases">
        <title>Isolation and identification of Cellulomonas shaoxiangyii sp. Nov. isolated from feces of the Tibetan antelopes (Pantholops hodgsonii) in the Qinghai-Tibet plateau of China.</title>
        <authorList>
            <person name="Tian Z."/>
        </authorList>
    </citation>
    <scope>NUCLEOTIDE SEQUENCE [LARGE SCALE GENOMIC DNA]</scope>
    <source>
        <strain evidence="4 5">Z28</strain>
    </source>
</reference>
<dbReference type="CDD" id="cd00130">
    <property type="entry name" value="PAS"/>
    <property type="match status" value="1"/>
</dbReference>
<dbReference type="Pfam" id="PF08448">
    <property type="entry name" value="PAS_4"/>
    <property type="match status" value="1"/>
</dbReference>
<dbReference type="OrthoDB" id="319881at2"/>
<dbReference type="AlphaFoldDB" id="A0A4P7SIK3"/>
<dbReference type="RefSeq" id="WP_135972558.1">
    <property type="nucleotide sequence ID" value="NZ_CP039291.1"/>
</dbReference>
<dbReference type="InterPro" id="IPR035965">
    <property type="entry name" value="PAS-like_dom_sf"/>
</dbReference>
<dbReference type="KEGG" id="celz:E5225_00635"/>
<dbReference type="SUPFAM" id="SSF55785">
    <property type="entry name" value="PYP-like sensor domain (PAS domain)"/>
    <property type="match status" value="1"/>
</dbReference>
<feature type="region of interest" description="Disordered" evidence="2">
    <location>
        <begin position="437"/>
        <end position="456"/>
    </location>
</feature>
<dbReference type="PANTHER" id="PTHR43156">
    <property type="entry name" value="STAGE II SPORULATION PROTEIN E-RELATED"/>
    <property type="match status" value="1"/>
</dbReference>
<sequence>MRPGATPSAAGGEDAAAGEAPAGGAHVDYRAVFAVLTAPKVVLSPDLVVLDANESFLTSVGRPAEAVLGRHFVDAFPVGPDGAEAVSVVVASLRRVVRTARLEMVGPHRYDVPERSGAWAERWWITTNVPVVDAGGRVAYLVHRAEDVTDVVVAGRLATGADAPPAVPPEHGVIEHAMAVSSTIGRFAAAFERERAAAIHLQASLLTPPPDVPGLTIAVRYRHAAPETNVGGDWYDAFAAPDGATVVVVGDVTGHDTAAAARMGQLRGTLRAVTYTHDAAPGAALDLTDATATGLGLGVTATAVVARVDAAAPDGSRRLTWSSAGHPPAVLVRGDGSARLLAGRPGMLLGYGTGAPRPQHTDVLHPGDVLLLYTDGLVERRGESLRATLAGLPDRVAALGAHAPDELLDAALAAFIPGGTDDDVALLAVRVDPAGEAPGTASAGSAAVPTDGAGKA</sequence>
<dbReference type="SUPFAM" id="SSF81606">
    <property type="entry name" value="PP2C-like"/>
    <property type="match status" value="1"/>
</dbReference>
<dbReference type="Gene3D" id="3.30.450.20">
    <property type="entry name" value="PAS domain"/>
    <property type="match status" value="1"/>
</dbReference>
<dbReference type="InterPro" id="IPR001932">
    <property type="entry name" value="PPM-type_phosphatase-like_dom"/>
</dbReference>
<feature type="region of interest" description="Disordered" evidence="2">
    <location>
        <begin position="1"/>
        <end position="20"/>
    </location>
</feature>
<gene>
    <name evidence="4" type="ORF">E5225_00635</name>
</gene>
<keyword evidence="1" id="KW-0378">Hydrolase</keyword>
<proteinExistence type="predicted"/>
<evidence type="ECO:0000313" key="4">
    <source>
        <dbReference type="EMBL" id="QCB92283.1"/>
    </source>
</evidence>
<dbReference type="Pfam" id="PF07228">
    <property type="entry name" value="SpoIIE"/>
    <property type="match status" value="1"/>
</dbReference>
<dbReference type="EMBL" id="CP039291">
    <property type="protein sequence ID" value="QCB92283.1"/>
    <property type="molecule type" value="Genomic_DNA"/>
</dbReference>
<evidence type="ECO:0000256" key="2">
    <source>
        <dbReference type="SAM" id="MobiDB-lite"/>
    </source>
</evidence>
<dbReference type="PANTHER" id="PTHR43156:SF2">
    <property type="entry name" value="STAGE II SPORULATION PROTEIN E"/>
    <property type="match status" value="1"/>
</dbReference>
<keyword evidence="5" id="KW-1185">Reference proteome</keyword>